<evidence type="ECO:0000259" key="7">
    <source>
        <dbReference type="Pfam" id="PF00248"/>
    </source>
</evidence>
<comment type="function">
    <text evidence="3">Catalyzes the initial reaction in the xylose utilization pathway by reducing D-xylose into xylitol. Xylose is a major component of hemicelluloses such as xylan. Most fungi utilize D-xylose via three enzymatic reactions, xylose reductase (XR), xylitol dehydrogenase (XDH), and xylulokinase, to form xylulose 5-phosphate, which enters pentose phosphate pathway.</text>
</comment>
<dbReference type="PRINTS" id="PR00069">
    <property type="entry name" value="ALDKETRDTASE"/>
</dbReference>
<evidence type="ECO:0000256" key="1">
    <source>
        <dbReference type="ARBA" id="ARBA00012845"/>
    </source>
</evidence>
<dbReference type="PANTHER" id="PTHR43364:SF4">
    <property type="entry name" value="NAD(P)-LINKED OXIDOREDUCTASE SUPERFAMILY PROTEIN"/>
    <property type="match status" value="1"/>
</dbReference>
<dbReference type="VEuPathDB" id="FungiDB:C8Q69DRAFT_157803"/>
<dbReference type="Proteomes" id="UP000283841">
    <property type="component" value="Unassembled WGS sequence"/>
</dbReference>
<dbReference type="PROSITE" id="PS00062">
    <property type="entry name" value="ALDOKETO_REDUCTASE_2"/>
    <property type="match status" value="1"/>
</dbReference>
<accession>A0A443I1V7</accession>
<comment type="caution">
    <text evidence="8">The sequence shown here is derived from an EMBL/GenBank/DDBJ whole genome shotgun (WGS) entry which is preliminary data.</text>
</comment>
<dbReference type="GeneID" id="39594899"/>
<evidence type="ECO:0000256" key="6">
    <source>
        <dbReference type="ARBA" id="ARBA00049485"/>
    </source>
</evidence>
<dbReference type="AlphaFoldDB" id="A0A443I1V7"/>
<dbReference type="RefSeq" id="XP_028487680.1">
    <property type="nucleotide sequence ID" value="XM_028625622.1"/>
</dbReference>
<name>A0A443I1V7_BYSSP</name>
<dbReference type="CDD" id="cd19093">
    <property type="entry name" value="AKR_AtPLR-like"/>
    <property type="match status" value="1"/>
</dbReference>
<evidence type="ECO:0000256" key="5">
    <source>
        <dbReference type="ARBA" id="ARBA00047534"/>
    </source>
</evidence>
<dbReference type="GO" id="GO:0016491">
    <property type="term" value="F:oxidoreductase activity"/>
    <property type="evidence" value="ECO:0007669"/>
    <property type="project" value="UniProtKB-KW"/>
</dbReference>
<dbReference type="InterPro" id="IPR050523">
    <property type="entry name" value="AKR_Detox_Biosynth"/>
</dbReference>
<keyword evidence="2" id="KW-0560">Oxidoreductase</keyword>
<dbReference type="Pfam" id="PF00248">
    <property type="entry name" value="Aldo_ket_red"/>
    <property type="match status" value="1"/>
</dbReference>
<dbReference type="InterPro" id="IPR036812">
    <property type="entry name" value="NAD(P)_OxRdtase_dom_sf"/>
</dbReference>
<comment type="similarity">
    <text evidence="4">Belongs to the aldo/keto reductase family. Aldo/keto reductase 2 subfamily.</text>
</comment>
<dbReference type="SUPFAM" id="SSF51430">
    <property type="entry name" value="NAD(P)-linked oxidoreductase"/>
    <property type="match status" value="1"/>
</dbReference>
<evidence type="ECO:0000313" key="8">
    <source>
        <dbReference type="EMBL" id="RWQ98035.1"/>
    </source>
</evidence>
<reference evidence="8 9" key="1">
    <citation type="journal article" date="2018" name="Front. Microbiol.">
        <title>Genomic and genetic insights into a cosmopolitan fungus, Paecilomyces variotii (Eurotiales).</title>
        <authorList>
            <person name="Urquhart A.S."/>
            <person name="Mondo S.J."/>
            <person name="Makela M.R."/>
            <person name="Hane J.K."/>
            <person name="Wiebenga A."/>
            <person name="He G."/>
            <person name="Mihaltcheva S."/>
            <person name="Pangilinan J."/>
            <person name="Lipzen A."/>
            <person name="Barry K."/>
            <person name="de Vries R.P."/>
            <person name="Grigoriev I.V."/>
            <person name="Idnurm A."/>
        </authorList>
    </citation>
    <scope>NUCLEOTIDE SEQUENCE [LARGE SCALE GENOMIC DNA]</scope>
    <source>
        <strain evidence="8 9">CBS 101075</strain>
    </source>
</reference>
<dbReference type="InterPro" id="IPR020471">
    <property type="entry name" value="AKR"/>
</dbReference>
<dbReference type="EMBL" id="RCNU01000002">
    <property type="protein sequence ID" value="RWQ98035.1"/>
    <property type="molecule type" value="Genomic_DNA"/>
</dbReference>
<organism evidence="8 9">
    <name type="scientific">Byssochlamys spectabilis</name>
    <name type="common">Paecilomyces variotii</name>
    <dbReference type="NCBI Taxonomy" id="264951"/>
    <lineage>
        <taxon>Eukaryota</taxon>
        <taxon>Fungi</taxon>
        <taxon>Dikarya</taxon>
        <taxon>Ascomycota</taxon>
        <taxon>Pezizomycotina</taxon>
        <taxon>Eurotiomycetes</taxon>
        <taxon>Eurotiomycetidae</taxon>
        <taxon>Eurotiales</taxon>
        <taxon>Thermoascaceae</taxon>
        <taxon>Paecilomyces</taxon>
    </lineage>
</organism>
<evidence type="ECO:0000313" key="9">
    <source>
        <dbReference type="Proteomes" id="UP000283841"/>
    </source>
</evidence>
<dbReference type="EC" id="1.1.1.307" evidence="1"/>
<proteinExistence type="inferred from homology"/>
<feature type="domain" description="NADP-dependent oxidoreductase" evidence="7">
    <location>
        <begin position="65"/>
        <end position="355"/>
    </location>
</feature>
<dbReference type="InterPro" id="IPR023210">
    <property type="entry name" value="NADP_OxRdtase_dom"/>
</dbReference>
<dbReference type="Gene3D" id="3.20.20.100">
    <property type="entry name" value="NADP-dependent oxidoreductase domain"/>
    <property type="match status" value="1"/>
</dbReference>
<dbReference type="PANTHER" id="PTHR43364">
    <property type="entry name" value="NADH-SPECIFIC METHYLGLYOXAL REDUCTASE-RELATED"/>
    <property type="match status" value="1"/>
</dbReference>
<protein>
    <recommendedName>
        <fullName evidence="1">D-xylose reductase [NAD(P)H]</fullName>
        <ecNumber evidence="1">1.1.1.307</ecNumber>
    </recommendedName>
</protein>
<dbReference type="InterPro" id="IPR018170">
    <property type="entry name" value="Aldo/ket_reductase_CS"/>
</dbReference>
<evidence type="ECO:0000256" key="4">
    <source>
        <dbReference type="ARBA" id="ARBA00038157"/>
    </source>
</evidence>
<comment type="catalytic activity">
    <reaction evidence="6">
        <text>xylitol + NAD(+) = D-xylose + NADH + H(+)</text>
        <dbReference type="Rhea" id="RHEA:27441"/>
        <dbReference type="ChEBI" id="CHEBI:15378"/>
        <dbReference type="ChEBI" id="CHEBI:17151"/>
        <dbReference type="ChEBI" id="CHEBI:53455"/>
        <dbReference type="ChEBI" id="CHEBI:57540"/>
        <dbReference type="ChEBI" id="CHEBI:57945"/>
        <dbReference type="EC" id="1.1.1.307"/>
    </reaction>
</comment>
<sequence>MAEGVLQCGLTIGMSATEGIHHPHPKPVDAIRSEDAYVLSEDIIPDAHSKLRLRGSSEDILVPYMCVGAWAWGDKATWHYTPDELPRIKDAWEMLRNEGLNWIDTAQAYGSGESEKICGDLFEGLNRSEFIVQTKWFPIPDMTNVILRWHAIVKKLRGSLERLRLKYVDVYLVHGPIHSSSISTVAKGLAECVRSGLARTVGVSNYDAHEMIKMADALAKHGIPLAVNQCEYSILRRHPESHGLIRTCRERGIVFQSYAPLAEGRLTGKYSQGNEPPRTYRFSSYPIHELEPVVAVLRRIAEARRVTIPAVALNYNINKGAIPIVGIRNSEQVQQNIQALGWRLSQEEIRRIEGVSFEGGTSFLWQHG</sequence>
<evidence type="ECO:0000256" key="2">
    <source>
        <dbReference type="ARBA" id="ARBA00023002"/>
    </source>
</evidence>
<comment type="catalytic activity">
    <reaction evidence="5">
        <text>xylitol + NADP(+) = D-xylose + NADPH + H(+)</text>
        <dbReference type="Rhea" id="RHEA:27445"/>
        <dbReference type="ChEBI" id="CHEBI:15378"/>
        <dbReference type="ChEBI" id="CHEBI:17151"/>
        <dbReference type="ChEBI" id="CHEBI:53455"/>
        <dbReference type="ChEBI" id="CHEBI:57783"/>
        <dbReference type="ChEBI" id="CHEBI:58349"/>
        <dbReference type="EC" id="1.1.1.307"/>
    </reaction>
</comment>
<keyword evidence="9" id="KW-1185">Reference proteome</keyword>
<gene>
    <name evidence="8" type="ORF">C8Q69DRAFT_157803</name>
</gene>
<dbReference type="STRING" id="264951.A0A443I1V7"/>
<evidence type="ECO:0000256" key="3">
    <source>
        <dbReference type="ARBA" id="ARBA00025065"/>
    </source>
</evidence>